<evidence type="ECO:0000313" key="2">
    <source>
        <dbReference type="WBParaSite" id="ALUE_0001288701-mRNA-1"/>
    </source>
</evidence>
<dbReference type="Proteomes" id="UP000036681">
    <property type="component" value="Unplaced"/>
</dbReference>
<organism evidence="1 2">
    <name type="scientific">Ascaris lumbricoides</name>
    <name type="common">Giant roundworm</name>
    <dbReference type="NCBI Taxonomy" id="6252"/>
    <lineage>
        <taxon>Eukaryota</taxon>
        <taxon>Metazoa</taxon>
        <taxon>Ecdysozoa</taxon>
        <taxon>Nematoda</taxon>
        <taxon>Chromadorea</taxon>
        <taxon>Rhabditida</taxon>
        <taxon>Spirurina</taxon>
        <taxon>Ascaridomorpha</taxon>
        <taxon>Ascaridoidea</taxon>
        <taxon>Ascarididae</taxon>
        <taxon>Ascaris</taxon>
    </lineage>
</organism>
<keyword evidence="1" id="KW-1185">Reference proteome</keyword>
<reference evidence="2" key="1">
    <citation type="submission" date="2017-02" db="UniProtKB">
        <authorList>
            <consortium name="WormBaseParasite"/>
        </authorList>
    </citation>
    <scope>IDENTIFICATION</scope>
</reference>
<proteinExistence type="predicted"/>
<dbReference type="AlphaFoldDB" id="A0A0M3I6Z4"/>
<sequence>MLKYHSSNLLTKKSICKILETFVFILHGGGNYSSSVNVFLKTIVALIGDFTRDVCEENESDAELLHELQNKVRPFMITLDEEMSACERLIRINVDSARISEDRVGWLLNFNKYQLEMRRVLGELSGAVYDDLERVLTLRHRGCLGIRPKKDTLDNLHQMKLGMDRAEKLIARERVGYSNT</sequence>
<accession>A0A0M3I6Z4</accession>
<dbReference type="WBParaSite" id="ALUE_0001288701-mRNA-1">
    <property type="protein sequence ID" value="ALUE_0001288701-mRNA-1"/>
    <property type="gene ID" value="ALUE_0001288701"/>
</dbReference>
<name>A0A0M3I6Z4_ASCLU</name>
<evidence type="ECO:0000313" key="1">
    <source>
        <dbReference type="Proteomes" id="UP000036681"/>
    </source>
</evidence>
<protein>
    <submittedName>
        <fullName evidence="2">Rx_N domain-containing protein</fullName>
    </submittedName>
</protein>